<dbReference type="SUPFAM" id="SSF89796">
    <property type="entry name" value="CoA-transferase family III (CaiB/BaiF)"/>
    <property type="match status" value="1"/>
</dbReference>
<proteinExistence type="predicted"/>
<gene>
    <name evidence="1" type="ORF">GCM10007935_04800</name>
</gene>
<sequence>MPGNTGVARVPGAVAGCLYIDVYVNVHPPRMPSSAAPASTQPLRPLRGVRVLSLALNLPGPAALMRLKAMGATCLKAEPPAPQGAPAGTSGDPMGQYNAQGYGQLHAGIRVVTIDLKSEAGQARLHQALARTDVLLTSFRPSALQKLGLGWKALHRQHPALSVVAIYGAPGERAEEPGHDLTYLADAGLVTGLDLPATLFADMGGALMASEAVLQAVIQQQRTGKSSFQSVALSDAAAWLALPRVWGLTQPSGSVGGAHAGYRVYPCKNGRVALAALEPHFAAALCAVAGIPFHGMATMLHPDTPAAIAAFLAGKTRAQLDKLAARHDIPLHTLA</sequence>
<dbReference type="InterPro" id="IPR050509">
    <property type="entry name" value="CoA-transferase_III"/>
</dbReference>
<comment type="caution">
    <text evidence="1">The sequence shown here is derived from an EMBL/GenBank/DDBJ whole genome shotgun (WGS) entry which is preliminary data.</text>
</comment>
<dbReference type="InterPro" id="IPR003673">
    <property type="entry name" value="CoA-Trfase_fam_III"/>
</dbReference>
<keyword evidence="2" id="KW-1185">Reference proteome</keyword>
<dbReference type="PANTHER" id="PTHR48228:SF5">
    <property type="entry name" value="ALPHA-METHYLACYL-COA RACEMASE"/>
    <property type="match status" value="1"/>
</dbReference>
<dbReference type="InterPro" id="IPR023606">
    <property type="entry name" value="CoA-Trfase_III_dom_1_sf"/>
</dbReference>
<protein>
    <recommendedName>
        <fullName evidence="3">CoA transferase</fullName>
    </recommendedName>
</protein>
<evidence type="ECO:0008006" key="3">
    <source>
        <dbReference type="Google" id="ProtNLM"/>
    </source>
</evidence>
<dbReference type="Gene3D" id="3.40.50.10540">
    <property type="entry name" value="Crotonobetainyl-coa:carnitine coa-transferase, domain 1"/>
    <property type="match status" value="1"/>
</dbReference>
<name>A0ABQ6BYK1_9BURK</name>
<reference evidence="2" key="1">
    <citation type="journal article" date="2019" name="Int. J. Syst. Evol. Microbiol.">
        <title>The Global Catalogue of Microorganisms (GCM) 10K type strain sequencing project: providing services to taxonomists for standard genome sequencing and annotation.</title>
        <authorList>
            <consortium name="The Broad Institute Genomics Platform"/>
            <consortium name="The Broad Institute Genome Sequencing Center for Infectious Disease"/>
            <person name="Wu L."/>
            <person name="Ma J."/>
        </authorList>
    </citation>
    <scope>NUCLEOTIDE SEQUENCE [LARGE SCALE GENOMIC DNA]</scope>
    <source>
        <strain evidence="2">NBRC 109341</strain>
    </source>
</reference>
<evidence type="ECO:0000313" key="1">
    <source>
        <dbReference type="EMBL" id="GLS13052.1"/>
    </source>
</evidence>
<dbReference type="Pfam" id="PF02515">
    <property type="entry name" value="CoA_transf_3"/>
    <property type="match status" value="1"/>
</dbReference>
<dbReference type="PANTHER" id="PTHR48228">
    <property type="entry name" value="SUCCINYL-COA--D-CITRAMALATE COA-TRANSFERASE"/>
    <property type="match status" value="1"/>
</dbReference>
<organism evidence="1 2">
    <name type="scientific">Hydrogenophaga electricum</name>
    <dbReference type="NCBI Taxonomy" id="1230953"/>
    <lineage>
        <taxon>Bacteria</taxon>
        <taxon>Pseudomonadati</taxon>
        <taxon>Pseudomonadota</taxon>
        <taxon>Betaproteobacteria</taxon>
        <taxon>Burkholderiales</taxon>
        <taxon>Comamonadaceae</taxon>
        <taxon>Hydrogenophaga</taxon>
    </lineage>
</organism>
<evidence type="ECO:0000313" key="2">
    <source>
        <dbReference type="Proteomes" id="UP001156903"/>
    </source>
</evidence>
<dbReference type="InterPro" id="IPR044855">
    <property type="entry name" value="CoA-Trfase_III_dom3_sf"/>
</dbReference>
<dbReference type="EMBL" id="BSPB01000002">
    <property type="protein sequence ID" value="GLS13052.1"/>
    <property type="molecule type" value="Genomic_DNA"/>
</dbReference>
<dbReference type="Proteomes" id="UP001156903">
    <property type="component" value="Unassembled WGS sequence"/>
</dbReference>
<accession>A0ABQ6BYK1</accession>
<dbReference type="Gene3D" id="3.30.1540.10">
    <property type="entry name" value="formyl-coa transferase, domain 3"/>
    <property type="match status" value="1"/>
</dbReference>